<evidence type="ECO:0000256" key="5">
    <source>
        <dbReference type="ARBA" id="ARBA00022737"/>
    </source>
</evidence>
<dbReference type="PROSITE" id="PS50088">
    <property type="entry name" value="ANK_REPEAT"/>
    <property type="match status" value="8"/>
</dbReference>
<feature type="transmembrane region" description="Helical" evidence="12">
    <location>
        <begin position="734"/>
        <end position="751"/>
    </location>
</feature>
<keyword evidence="7 11" id="KW-0040">ANK repeat</keyword>
<evidence type="ECO:0000313" key="15">
    <source>
        <dbReference type="Proteomes" id="UP000078046"/>
    </source>
</evidence>
<dbReference type="PANTHER" id="PTHR47143:SF3">
    <property type="entry name" value="PWWP DOMAIN-CONTAINING PROTEIN"/>
    <property type="match status" value="1"/>
</dbReference>
<comment type="caution">
    <text evidence="14">The sequence shown here is derived from an EMBL/GenBank/DDBJ whole genome shotgun (WGS) entry which is preliminary data.</text>
</comment>
<proteinExistence type="predicted"/>
<evidence type="ECO:0000256" key="1">
    <source>
        <dbReference type="ARBA" id="ARBA00004141"/>
    </source>
</evidence>
<dbReference type="InterPro" id="IPR002110">
    <property type="entry name" value="Ankyrin_rpt"/>
</dbReference>
<evidence type="ECO:0000256" key="3">
    <source>
        <dbReference type="ARBA" id="ARBA00022606"/>
    </source>
</evidence>
<evidence type="ECO:0000256" key="9">
    <source>
        <dbReference type="ARBA" id="ARBA00023136"/>
    </source>
</evidence>
<feature type="transmembrane region" description="Helical" evidence="12">
    <location>
        <begin position="805"/>
        <end position="824"/>
    </location>
</feature>
<dbReference type="Proteomes" id="UP000078046">
    <property type="component" value="Unassembled WGS sequence"/>
</dbReference>
<dbReference type="Pfam" id="PF00023">
    <property type="entry name" value="Ank"/>
    <property type="match status" value="1"/>
</dbReference>
<dbReference type="PRINTS" id="PR01415">
    <property type="entry name" value="ANKYRIN"/>
</dbReference>
<dbReference type="PANTHER" id="PTHR47143">
    <property type="entry name" value="TRANSIENT RECEPTOR POTENTIAL CATION CHANNEL PROTEIN PAINLESS"/>
    <property type="match status" value="1"/>
</dbReference>
<keyword evidence="8" id="KW-0406">Ion transport</keyword>
<dbReference type="Pfam" id="PF12796">
    <property type="entry name" value="Ank_2"/>
    <property type="match status" value="3"/>
</dbReference>
<dbReference type="GO" id="GO:0005216">
    <property type="term" value="F:monoatomic ion channel activity"/>
    <property type="evidence" value="ECO:0007669"/>
    <property type="project" value="InterPro"/>
</dbReference>
<keyword evidence="2" id="KW-0813">Transport</keyword>
<dbReference type="InterPro" id="IPR005821">
    <property type="entry name" value="Ion_trans_dom"/>
</dbReference>
<keyword evidence="3" id="KW-0716">Sensory transduction</keyword>
<feature type="transmembrane region" description="Helical" evidence="12">
    <location>
        <begin position="839"/>
        <end position="862"/>
    </location>
</feature>
<evidence type="ECO:0000256" key="4">
    <source>
        <dbReference type="ARBA" id="ARBA00022692"/>
    </source>
</evidence>
<keyword evidence="9 12" id="KW-0472">Membrane</keyword>
<feature type="domain" description="Ion transport" evidence="13">
    <location>
        <begin position="704"/>
        <end position="872"/>
    </location>
</feature>
<dbReference type="Pfam" id="PF13637">
    <property type="entry name" value="Ank_4"/>
    <property type="match status" value="2"/>
</dbReference>
<dbReference type="InterPro" id="IPR052076">
    <property type="entry name" value="TRP_cation_channel"/>
</dbReference>
<protein>
    <recommendedName>
        <fullName evidence="13">Ion transport domain-containing protein</fullName>
    </recommendedName>
</protein>
<feature type="transmembrane region" description="Helical" evidence="12">
    <location>
        <begin position="704"/>
        <end position="722"/>
    </location>
</feature>
<dbReference type="EMBL" id="LWCA01000954">
    <property type="protein sequence ID" value="OAF66365.1"/>
    <property type="molecule type" value="Genomic_DNA"/>
</dbReference>
<evidence type="ECO:0000256" key="11">
    <source>
        <dbReference type="PROSITE-ProRule" id="PRU00023"/>
    </source>
</evidence>
<evidence type="ECO:0000256" key="6">
    <source>
        <dbReference type="ARBA" id="ARBA00022989"/>
    </source>
</evidence>
<keyword evidence="10" id="KW-0407">Ion channel</keyword>
<dbReference type="InterPro" id="IPR036770">
    <property type="entry name" value="Ankyrin_rpt-contain_sf"/>
</dbReference>
<keyword evidence="6 12" id="KW-1133">Transmembrane helix</keyword>
<evidence type="ECO:0000313" key="14">
    <source>
        <dbReference type="EMBL" id="OAF66365.1"/>
    </source>
</evidence>
<name>A0A177AWK3_9BILA</name>
<dbReference type="SMART" id="SM00248">
    <property type="entry name" value="ANK"/>
    <property type="match status" value="12"/>
</dbReference>
<dbReference type="AlphaFoldDB" id="A0A177AWK3"/>
<dbReference type="Pfam" id="PF00520">
    <property type="entry name" value="Ion_trans"/>
    <property type="match status" value="1"/>
</dbReference>
<feature type="repeat" description="ANK" evidence="11">
    <location>
        <begin position="84"/>
        <end position="116"/>
    </location>
</feature>
<evidence type="ECO:0000256" key="8">
    <source>
        <dbReference type="ARBA" id="ARBA00023065"/>
    </source>
</evidence>
<dbReference type="Gene3D" id="1.25.40.20">
    <property type="entry name" value="Ankyrin repeat-containing domain"/>
    <property type="match status" value="4"/>
</dbReference>
<gene>
    <name evidence="14" type="ORF">A3Q56_05880</name>
</gene>
<feature type="repeat" description="ANK" evidence="11">
    <location>
        <begin position="183"/>
        <end position="216"/>
    </location>
</feature>
<accession>A0A177AWK3</accession>
<evidence type="ECO:0000256" key="12">
    <source>
        <dbReference type="SAM" id="Phobius"/>
    </source>
</evidence>
<comment type="subcellular location">
    <subcellularLocation>
        <location evidence="1">Membrane</location>
        <topology evidence="1">Multi-pass membrane protein</topology>
    </subcellularLocation>
</comment>
<feature type="transmembrane region" description="Helical" evidence="12">
    <location>
        <begin position="771"/>
        <end position="793"/>
    </location>
</feature>
<evidence type="ECO:0000256" key="7">
    <source>
        <dbReference type="ARBA" id="ARBA00023043"/>
    </source>
</evidence>
<keyword evidence="5" id="KW-0677">Repeat</keyword>
<reference evidence="14 15" key="1">
    <citation type="submission" date="2016-04" db="EMBL/GenBank/DDBJ databases">
        <title>The genome of Intoshia linei affirms orthonectids as highly simplified spiralians.</title>
        <authorList>
            <person name="Mikhailov K.V."/>
            <person name="Slusarev G.S."/>
            <person name="Nikitin M.A."/>
            <person name="Logacheva M.D."/>
            <person name="Penin A."/>
            <person name="Aleoshin V."/>
            <person name="Panchin Y.V."/>
        </authorList>
    </citation>
    <scope>NUCLEOTIDE SEQUENCE [LARGE SCALE GENOMIC DNA]</scope>
    <source>
        <strain evidence="14">Intl2013</strain>
        <tissue evidence="14">Whole animal</tissue>
    </source>
</reference>
<feature type="repeat" description="ANK" evidence="11">
    <location>
        <begin position="282"/>
        <end position="311"/>
    </location>
</feature>
<sequence>MDLLKNLGLKKKIFPLSVKIELDGNKKNKDKLNTSDHLSYTASFSGDIFQIAREGNVEAMKKYISLWANDLKVKKKILNTSDVEKITPLHLAARYNKYDMVKYLINNGANPQKNDNEGLQPLHYAAKYKRFKLISMQRGNKYFDRKSVTFEQLYDNLIKPTMRDSVILFIANSGGNVNAEDIYGCTPLHYAAIRSNEYGSVELLLCMGIDIEHKDNKGMRPIHLAISHNSLIITQLLLKRDASIICKDKYDDTPIHFAAMEGSICIMAEICERAERLGILVTALHLASSNGEIDLCELLIQYKARIDAFDNNMQTPLHKAAQNGNSEIAQFLINNGANLEKRDSDNFTPFLVAASYGHVETLKTFISNNVNIEAIDRDDKSALFWAAQENNIEAFEVLLKTESAEILMDMTDKSEISVVKRIAEYNKASVKYENEDSETPLHLAATAGHIYVVKCLIEYGSSVEAINYKMWTPLDCASDNGWTKTCKVLIESDSPIDQHDRSDLTSLMIAASKGHLTVIDLLLKHGANVHKRDNNGRNCLDLAIHHNHEEVALFLINSEYWEAVLQSETYPAGLETKMTTFRQLITHMPDVAFKVLDRCIEPDKEYSIDHINYSVTFNWRYIDDTFQNWSEERRRDSGSSLNGIDDESIDNSPLYTTNLEIIKDNHPLCIMSRAKREKLLTHPVSAQIYKEKLRYITFENAIEWIIFVLVVLFISDFSFCLVDNGLRSFWQWQVCPALALLLTWVELLLFMRKLAKFGIYIVMFTEILRTFFEFFPIFSIAIVAFSVTFYVLLSNVDGFTQIWYSLVRVLVLLIGEFDFTSMFYDTQNPIQDAHYTTSYIIFVIFVITMTILISNLLVGLAVDDIKAVQEQANLKRLAMQIDLTMDVENVLPIKLRRYFYKSKMSMYPRQRKGLFWSIFSYNVSINTISHQLKPELNKIEQLHHEIDYINEKIADLRYRIRDIQVIDANMNVMIKKILKHLDIDYTDVQARDDYAIISINS</sequence>
<keyword evidence="4 12" id="KW-0812">Transmembrane</keyword>
<evidence type="ECO:0000256" key="10">
    <source>
        <dbReference type="ARBA" id="ARBA00023303"/>
    </source>
</evidence>
<organism evidence="14 15">
    <name type="scientific">Intoshia linei</name>
    <dbReference type="NCBI Taxonomy" id="1819745"/>
    <lineage>
        <taxon>Eukaryota</taxon>
        <taxon>Metazoa</taxon>
        <taxon>Spiralia</taxon>
        <taxon>Lophotrochozoa</taxon>
        <taxon>Mesozoa</taxon>
        <taxon>Orthonectida</taxon>
        <taxon>Rhopaluridae</taxon>
        <taxon>Intoshia</taxon>
    </lineage>
</organism>
<feature type="repeat" description="ANK" evidence="11">
    <location>
        <begin position="312"/>
        <end position="344"/>
    </location>
</feature>
<dbReference type="GO" id="GO:1902495">
    <property type="term" value="C:transmembrane transporter complex"/>
    <property type="evidence" value="ECO:0007669"/>
    <property type="project" value="TreeGrafter"/>
</dbReference>
<dbReference type="PROSITE" id="PS50297">
    <property type="entry name" value="ANK_REP_REGION"/>
    <property type="match status" value="7"/>
</dbReference>
<evidence type="ECO:0000256" key="2">
    <source>
        <dbReference type="ARBA" id="ARBA00022448"/>
    </source>
</evidence>
<feature type="repeat" description="ANK" evidence="11">
    <location>
        <begin position="217"/>
        <end position="249"/>
    </location>
</feature>
<keyword evidence="15" id="KW-1185">Reference proteome</keyword>
<feature type="repeat" description="ANK" evidence="11">
    <location>
        <begin position="345"/>
        <end position="377"/>
    </location>
</feature>
<feature type="repeat" description="ANK" evidence="11">
    <location>
        <begin position="502"/>
        <end position="534"/>
    </location>
</feature>
<evidence type="ECO:0000259" key="13">
    <source>
        <dbReference type="Pfam" id="PF00520"/>
    </source>
</evidence>
<feature type="repeat" description="ANK" evidence="11">
    <location>
        <begin position="436"/>
        <end position="468"/>
    </location>
</feature>
<dbReference type="SUPFAM" id="SSF48403">
    <property type="entry name" value="Ankyrin repeat"/>
    <property type="match status" value="2"/>
</dbReference>
<dbReference type="OrthoDB" id="1661883at2759"/>